<evidence type="ECO:0000256" key="4">
    <source>
        <dbReference type="ARBA" id="ARBA00022741"/>
    </source>
</evidence>
<dbReference type="GO" id="GO:0005524">
    <property type="term" value="F:ATP binding"/>
    <property type="evidence" value="ECO:0007669"/>
    <property type="project" value="UniProtKB-KW"/>
</dbReference>
<protein>
    <recommendedName>
        <fullName evidence="2">aspartate kinase</fullName>
        <ecNumber evidence="2">2.7.2.4</ecNumber>
    </recommendedName>
</protein>
<dbReference type="GO" id="GO:0009090">
    <property type="term" value="P:homoserine biosynthetic process"/>
    <property type="evidence" value="ECO:0007669"/>
    <property type="project" value="TreeGrafter"/>
</dbReference>
<dbReference type="GO" id="GO:0005829">
    <property type="term" value="C:cytosol"/>
    <property type="evidence" value="ECO:0007669"/>
    <property type="project" value="TreeGrafter"/>
</dbReference>
<dbReference type="GO" id="GO:0009089">
    <property type="term" value="P:lysine biosynthetic process via diaminopimelate"/>
    <property type="evidence" value="ECO:0007669"/>
    <property type="project" value="TreeGrafter"/>
</dbReference>
<dbReference type="InterPro" id="IPR045865">
    <property type="entry name" value="ACT-like_dom_sf"/>
</dbReference>
<evidence type="ECO:0000313" key="10">
    <source>
        <dbReference type="Proteomes" id="UP000032431"/>
    </source>
</evidence>
<evidence type="ECO:0000256" key="5">
    <source>
        <dbReference type="ARBA" id="ARBA00022777"/>
    </source>
</evidence>
<dbReference type="EMBL" id="LM995447">
    <property type="protein sequence ID" value="CDZ24204.1"/>
    <property type="molecule type" value="Genomic_DNA"/>
</dbReference>
<dbReference type="PATRIC" id="fig|29343.3.peg.1146"/>
<accession>A0A078KST9</accession>
<dbReference type="AlphaFoldDB" id="A0A078KST9"/>
<dbReference type="CDD" id="cd04891">
    <property type="entry name" value="ACT_AK-LysC-DapG-like_1"/>
    <property type="match status" value="1"/>
</dbReference>
<dbReference type="Pfam" id="PF22468">
    <property type="entry name" value="ACT_9"/>
    <property type="match status" value="1"/>
</dbReference>
<comment type="similarity">
    <text evidence="1">Belongs to the aspartokinase family.</text>
</comment>
<evidence type="ECO:0000259" key="8">
    <source>
        <dbReference type="Pfam" id="PF22468"/>
    </source>
</evidence>
<organism evidence="9 10">
    <name type="scientific">[Clostridium] cellulosi</name>
    <dbReference type="NCBI Taxonomy" id="29343"/>
    <lineage>
        <taxon>Bacteria</taxon>
        <taxon>Bacillati</taxon>
        <taxon>Bacillota</taxon>
        <taxon>Clostridia</taxon>
        <taxon>Eubacteriales</taxon>
        <taxon>Oscillospiraceae</taxon>
        <taxon>Oscillospiraceae incertae sedis</taxon>
    </lineage>
</organism>
<gene>
    <name evidence="9" type="ORF">CCDG5_1087</name>
</gene>
<dbReference type="OrthoDB" id="1857645at2"/>
<evidence type="ECO:0000256" key="6">
    <source>
        <dbReference type="ARBA" id="ARBA00022840"/>
    </source>
</evidence>
<evidence type="ECO:0000256" key="2">
    <source>
        <dbReference type="ARBA" id="ARBA00013059"/>
    </source>
</evidence>
<dbReference type="HOGENOM" id="CLU_009116_4_2_9"/>
<evidence type="ECO:0000313" key="9">
    <source>
        <dbReference type="EMBL" id="CDZ24204.1"/>
    </source>
</evidence>
<keyword evidence="4" id="KW-0547">Nucleotide-binding</keyword>
<dbReference type="Proteomes" id="UP000032431">
    <property type="component" value="Chromosome I"/>
</dbReference>
<reference evidence="10" key="1">
    <citation type="submission" date="2014-07" db="EMBL/GenBank/DDBJ databases">
        <authorList>
            <person name="Wibberg D."/>
        </authorList>
    </citation>
    <scope>NUCLEOTIDE SEQUENCE [LARGE SCALE GENOMIC DNA]</scope>
    <source>
        <strain evidence="10">DG5</strain>
    </source>
</reference>
<evidence type="ECO:0000256" key="1">
    <source>
        <dbReference type="ARBA" id="ARBA00010122"/>
    </source>
</evidence>
<dbReference type="Gene3D" id="3.30.2130.10">
    <property type="entry name" value="VC0802-like"/>
    <property type="match status" value="1"/>
</dbReference>
<dbReference type="GO" id="GO:0004072">
    <property type="term" value="F:aspartate kinase activity"/>
    <property type="evidence" value="ECO:0007669"/>
    <property type="project" value="UniProtKB-EC"/>
</dbReference>
<keyword evidence="10" id="KW-1185">Reference proteome</keyword>
<feature type="domain" description="Aspartokinase ACT" evidence="8">
    <location>
        <begin position="94"/>
        <end position="152"/>
    </location>
</feature>
<dbReference type="PANTHER" id="PTHR21499">
    <property type="entry name" value="ASPARTATE KINASE"/>
    <property type="match status" value="1"/>
</dbReference>
<keyword evidence="3" id="KW-0808">Transferase</keyword>
<dbReference type="InterPro" id="IPR054352">
    <property type="entry name" value="ACT_Aspartokinase"/>
</dbReference>
<dbReference type="STRING" id="29343.CCDG5_1087"/>
<comment type="catalytic activity">
    <reaction evidence="7">
        <text>L-aspartate + ATP = 4-phospho-L-aspartate + ADP</text>
        <dbReference type="Rhea" id="RHEA:23776"/>
        <dbReference type="ChEBI" id="CHEBI:29991"/>
        <dbReference type="ChEBI" id="CHEBI:30616"/>
        <dbReference type="ChEBI" id="CHEBI:57535"/>
        <dbReference type="ChEBI" id="CHEBI:456216"/>
        <dbReference type="EC" id="2.7.2.4"/>
    </reaction>
</comment>
<keyword evidence="6" id="KW-0067">ATP-binding</keyword>
<dbReference type="SUPFAM" id="SSF55021">
    <property type="entry name" value="ACT-like"/>
    <property type="match status" value="2"/>
</dbReference>
<dbReference type="PANTHER" id="PTHR21499:SF3">
    <property type="entry name" value="ASPARTOKINASE"/>
    <property type="match status" value="1"/>
</dbReference>
<sequence>MGTVTKISTLEDVALITLRNSPADIKFIAGVFKMIAGRGVNVDMISQTAPQGGRISLSFTVSGDDLGNILELFAVLRNNNPELKSDISSGNCKISIYGDEMRSIPGVAAEAFDAIAKLGVDVRLITTSEVDISILVPKADFETAYEGLLKAFDLQ</sequence>
<dbReference type="EC" id="2.7.2.4" evidence="2"/>
<evidence type="ECO:0000256" key="7">
    <source>
        <dbReference type="ARBA" id="ARBA00047872"/>
    </source>
</evidence>
<name>A0A078KST9_9FIRM</name>
<dbReference type="KEGG" id="ccel:CCDG5_1087"/>
<evidence type="ECO:0000256" key="3">
    <source>
        <dbReference type="ARBA" id="ARBA00022679"/>
    </source>
</evidence>
<proteinExistence type="inferred from homology"/>
<keyword evidence="5" id="KW-0418">Kinase</keyword>